<feature type="region of interest" description="Disordered" evidence="6">
    <location>
        <begin position="243"/>
        <end position="274"/>
    </location>
</feature>
<dbReference type="Proteomes" id="UP000703269">
    <property type="component" value="Unassembled WGS sequence"/>
</dbReference>
<name>A0A9P3G0L9_9APHY</name>
<gene>
    <name evidence="7" type="ORF">PsYK624_018390</name>
</gene>
<proteinExistence type="inferred from homology"/>
<keyword evidence="8" id="KW-1185">Reference proteome</keyword>
<keyword evidence="2" id="KW-0677">Repeat</keyword>
<dbReference type="Pfam" id="PF01535">
    <property type="entry name" value="PPR"/>
    <property type="match status" value="2"/>
</dbReference>
<sequence>MVDRLFRRRAADCTVEDLKALARNPEAVSHLEDPDKARQLAVLMVNTGVPRRACQVFLLARYFGCRFKQNAYEGVAYQLAQTAQWAEMPSLVALGRRQTGRTTSRLLNWRARALVEISHFGLLDGVLEEFEEEKIVPNRRTYHTLVSGHLRNRDLAKVKDCLGWMEDAGFPMDASTHALLVSSYRSLGRDSLVQSQALGSLQDLGERNATAVVNSLIQLSLDTRDVRSALKYLAFFDNPSTHFPHTRDRENSTTADEDKPQTSNSGPAASQRYPTLSPDIATFTMLTNYAARMRDISLAVDMVERVKHFGVRADDIYIAALVRAYCAVGQVSVALRITATTCKDIPSALSVLRDLGLKDGPSDEPVLGPTGVGISIRILNALLKGVLEAKGLPGMRVLTRLMRDVGLEPNEETIEVFMSYLISQEKVSPRQLKNTLLAVPRRIRPTLRHVNILLDAIIGKRLASQYPRGWTAVAAAANSGQPFTPDTSSHLDPGPAPGILEQMAKNILRGKPTFRGITRRLLQSLQSRNIRPDRAMVDLIMRQEALVKRNMSTARTALRIMLARGMHPNEYHFATIMQGYALSGDVRTAEKVLERAKEAGYGTDPVLYTILVHGYARLRHPKEAARIFQLMLKDDIQPDVPSVDALASAYFAVRAFSAARRILLRSWERFAPFPSELAEANLRTLAVAFRKLAPHGIPPLNKRSRRVLRFKLKRIVQNFGARRFGERSRRGKTMRHTQAVSRTISHNKHAILQ</sequence>
<dbReference type="PANTHER" id="PTHR47447">
    <property type="entry name" value="OS03G0856100 PROTEIN"/>
    <property type="match status" value="1"/>
</dbReference>
<evidence type="ECO:0008006" key="9">
    <source>
        <dbReference type="Google" id="ProtNLM"/>
    </source>
</evidence>
<feature type="compositionally biased region" description="Polar residues" evidence="6">
    <location>
        <begin position="261"/>
        <end position="274"/>
    </location>
</feature>
<comment type="subunit">
    <text evidence="4">Binds to mitochondrial small subunit 15S rRNA.</text>
</comment>
<dbReference type="InterPro" id="IPR011990">
    <property type="entry name" value="TPR-like_helical_dom_sf"/>
</dbReference>
<dbReference type="InterPro" id="IPR002885">
    <property type="entry name" value="PPR_rpt"/>
</dbReference>
<evidence type="ECO:0000256" key="4">
    <source>
        <dbReference type="ARBA" id="ARBA00044511"/>
    </source>
</evidence>
<organism evidence="7 8">
    <name type="scientific">Phanerochaete sordida</name>
    <dbReference type="NCBI Taxonomy" id="48140"/>
    <lineage>
        <taxon>Eukaryota</taxon>
        <taxon>Fungi</taxon>
        <taxon>Dikarya</taxon>
        <taxon>Basidiomycota</taxon>
        <taxon>Agaricomycotina</taxon>
        <taxon>Agaricomycetes</taxon>
        <taxon>Polyporales</taxon>
        <taxon>Phanerochaetaceae</taxon>
        <taxon>Phanerochaete</taxon>
    </lineage>
</organism>
<evidence type="ECO:0000313" key="8">
    <source>
        <dbReference type="Proteomes" id="UP000703269"/>
    </source>
</evidence>
<dbReference type="Gene3D" id="1.25.40.10">
    <property type="entry name" value="Tetratricopeptide repeat domain"/>
    <property type="match status" value="3"/>
</dbReference>
<evidence type="ECO:0000313" key="7">
    <source>
        <dbReference type="EMBL" id="GJE85760.1"/>
    </source>
</evidence>
<evidence type="ECO:0000256" key="6">
    <source>
        <dbReference type="SAM" id="MobiDB-lite"/>
    </source>
</evidence>
<comment type="caution">
    <text evidence="7">The sequence shown here is derived from an EMBL/GenBank/DDBJ whole genome shotgun (WGS) entry which is preliminary data.</text>
</comment>
<feature type="repeat" description="PPR" evidence="5">
    <location>
        <begin position="138"/>
        <end position="172"/>
    </location>
</feature>
<comment type="function">
    <text evidence="3">Regulates mitochondrial small subunit maturation by controlling 15S rRNA 5'-end processing. Localizes to the 5' precursor of the 15S rRNA in a position that is subsequently occupied by mS47 in the mature yeast mtSSU. Uses structure and sequence-specific RNA recognition, binding to a single-stranded region of the precursor and specifically recognizing bases -6 to -1. The exchange of Ccm1 for mS47 is coupled to the irreversible removal of precursor rRNA that is accompanied by conformational changes of the mitoribosomal proteins uS5m and mS26. These conformational changes signal completion of 5'-end rRNA processing through protection of the mature 5'-end of the 15S rRNA and stabilization of mS47. The removal of the 5' precursor together with the dissociation of Ccm1 may be catalyzed by the 5'-3' exoribonuclease Pet127. Involved in the specific removal of group I introns in mitochondrial encoded transcripts.</text>
</comment>
<dbReference type="PROSITE" id="PS51375">
    <property type="entry name" value="PPR"/>
    <property type="match status" value="3"/>
</dbReference>
<evidence type="ECO:0000256" key="3">
    <source>
        <dbReference type="ARBA" id="ARBA00044493"/>
    </source>
</evidence>
<feature type="repeat" description="PPR" evidence="5">
    <location>
        <begin position="604"/>
        <end position="638"/>
    </location>
</feature>
<feature type="repeat" description="PPR" evidence="5">
    <location>
        <begin position="569"/>
        <end position="603"/>
    </location>
</feature>
<evidence type="ECO:0000256" key="5">
    <source>
        <dbReference type="PROSITE-ProRule" id="PRU00708"/>
    </source>
</evidence>
<dbReference type="EMBL" id="BPQB01000003">
    <property type="protein sequence ID" value="GJE85760.1"/>
    <property type="molecule type" value="Genomic_DNA"/>
</dbReference>
<dbReference type="PANTHER" id="PTHR47447:SF23">
    <property type="entry name" value="PENTACOTRIPEPTIDE-REPEAT REGION OF PRORP DOMAIN-CONTAINING PROTEIN"/>
    <property type="match status" value="1"/>
</dbReference>
<reference evidence="7 8" key="1">
    <citation type="submission" date="2021-08" db="EMBL/GenBank/DDBJ databases">
        <title>Draft Genome Sequence of Phanerochaete sordida strain YK-624.</title>
        <authorList>
            <person name="Mori T."/>
            <person name="Dohra H."/>
            <person name="Suzuki T."/>
            <person name="Kawagishi H."/>
            <person name="Hirai H."/>
        </authorList>
    </citation>
    <scope>NUCLEOTIDE SEQUENCE [LARGE SCALE GENOMIC DNA]</scope>
    <source>
        <strain evidence="7 8">YK-624</strain>
    </source>
</reference>
<dbReference type="NCBIfam" id="TIGR00756">
    <property type="entry name" value="PPR"/>
    <property type="match status" value="1"/>
</dbReference>
<comment type="similarity">
    <text evidence="1">Belongs to the CCM1 family.</text>
</comment>
<dbReference type="AlphaFoldDB" id="A0A9P3G0L9"/>
<evidence type="ECO:0000256" key="1">
    <source>
        <dbReference type="ARBA" id="ARBA00006192"/>
    </source>
</evidence>
<dbReference type="OrthoDB" id="185373at2759"/>
<evidence type="ECO:0000256" key="2">
    <source>
        <dbReference type="ARBA" id="ARBA00022737"/>
    </source>
</evidence>
<feature type="compositionally biased region" description="Basic and acidic residues" evidence="6">
    <location>
        <begin position="245"/>
        <end position="260"/>
    </location>
</feature>
<accession>A0A9P3G0L9</accession>
<protein>
    <recommendedName>
        <fullName evidence="9">Pentacotripeptide-repeat region of PRORP domain-containing protein</fullName>
    </recommendedName>
</protein>